<dbReference type="EMBL" id="MHQO01000055">
    <property type="protein sequence ID" value="OHA05308.1"/>
    <property type="molecule type" value="Genomic_DNA"/>
</dbReference>
<feature type="transmembrane region" description="Helical" evidence="8">
    <location>
        <begin position="188"/>
        <end position="207"/>
    </location>
</feature>
<proteinExistence type="inferred from homology"/>
<evidence type="ECO:0000256" key="3">
    <source>
        <dbReference type="ARBA" id="ARBA00022475"/>
    </source>
</evidence>
<dbReference type="PRINTS" id="PR00812">
    <property type="entry name" value="BCTERIALGSPF"/>
</dbReference>
<evidence type="ECO:0000256" key="7">
    <source>
        <dbReference type="ARBA" id="ARBA00023136"/>
    </source>
</evidence>
<evidence type="ECO:0000256" key="1">
    <source>
        <dbReference type="ARBA" id="ARBA00004429"/>
    </source>
</evidence>
<organism evidence="10 11">
    <name type="scientific">Candidatus Sungbacteria bacterium RIFCSPLOWO2_01_FULL_47_10</name>
    <dbReference type="NCBI Taxonomy" id="1802276"/>
    <lineage>
        <taxon>Bacteria</taxon>
        <taxon>Candidatus Sungiibacteriota</taxon>
    </lineage>
</organism>
<evidence type="ECO:0000256" key="5">
    <source>
        <dbReference type="ARBA" id="ARBA00022692"/>
    </source>
</evidence>
<dbReference type="Gene3D" id="1.20.81.30">
    <property type="entry name" value="Type II secretion system (T2SS), domain F"/>
    <property type="match status" value="2"/>
</dbReference>
<feature type="domain" description="Type II secretion system protein GspF" evidence="9">
    <location>
        <begin position="36"/>
        <end position="158"/>
    </location>
</feature>
<feature type="transmembrane region" description="Helical" evidence="8">
    <location>
        <begin position="342"/>
        <end position="363"/>
    </location>
</feature>
<dbReference type="FunFam" id="1.20.81.30:FF:000001">
    <property type="entry name" value="Type II secretion system protein F"/>
    <property type="match status" value="1"/>
</dbReference>
<keyword evidence="5 8" id="KW-0812">Transmembrane</keyword>
<dbReference type="PANTHER" id="PTHR30012:SF0">
    <property type="entry name" value="TYPE II SECRETION SYSTEM PROTEIN F-RELATED"/>
    <property type="match status" value="1"/>
</dbReference>
<comment type="similarity">
    <text evidence="2">Belongs to the GSP F family.</text>
</comment>
<evidence type="ECO:0000259" key="9">
    <source>
        <dbReference type="Pfam" id="PF00482"/>
    </source>
</evidence>
<gene>
    <name evidence="10" type="ORF">A2934_02810</name>
</gene>
<evidence type="ECO:0000313" key="10">
    <source>
        <dbReference type="EMBL" id="OHA05308.1"/>
    </source>
</evidence>
<reference evidence="10 11" key="1">
    <citation type="journal article" date="2016" name="Nat. Commun.">
        <title>Thousands of microbial genomes shed light on interconnected biogeochemical processes in an aquifer system.</title>
        <authorList>
            <person name="Anantharaman K."/>
            <person name="Brown C.T."/>
            <person name="Hug L.A."/>
            <person name="Sharon I."/>
            <person name="Castelle C.J."/>
            <person name="Probst A.J."/>
            <person name="Thomas B.C."/>
            <person name="Singh A."/>
            <person name="Wilkins M.J."/>
            <person name="Karaoz U."/>
            <person name="Brodie E.L."/>
            <person name="Williams K.H."/>
            <person name="Hubbard S.S."/>
            <person name="Banfield J.F."/>
        </authorList>
    </citation>
    <scope>NUCLEOTIDE SEQUENCE [LARGE SCALE GENOMIC DNA]</scope>
</reference>
<evidence type="ECO:0000256" key="6">
    <source>
        <dbReference type="ARBA" id="ARBA00022989"/>
    </source>
</evidence>
<keyword evidence="3" id="KW-1003">Cell membrane</keyword>
<keyword evidence="7 8" id="KW-0472">Membrane</keyword>
<dbReference type="InterPro" id="IPR003004">
    <property type="entry name" value="GspF/PilC"/>
</dbReference>
<feature type="domain" description="Type II secretion system protein GspF" evidence="9">
    <location>
        <begin position="238"/>
        <end position="361"/>
    </location>
</feature>
<dbReference type="GO" id="GO:0005886">
    <property type="term" value="C:plasma membrane"/>
    <property type="evidence" value="ECO:0007669"/>
    <property type="project" value="UniProtKB-SubCell"/>
</dbReference>
<sequence>MIMFKTMKTETKNRRSGIWGADVSFGRVNITQKTLFARHMSVMLKAGVPIVESLQVAVESADGKFKRVLAGVLRAVESGNPLSAALRLYASVFPPFFINAAYAGEKSGTLVENLENISVELEKEKALLGKVRGALTYPIIVIVLAFFLVMAFSFFVLPKIAPLFSGLGQTLPLSTRVMISFSRFMEQWGVYAFFLLIGCIPFLVWFLRRPFVRPVTHRLLLIVPVVRSISHNVNLVRFSRTLAMLVRSGISIDEALSIVEETLGNFYYRRAIRRVTEHVRRGGKLSEALELRRDLFPVLLTRMVRVGEESGKFEETLFYLGTFYEDEVDAATRSITTIIEPALLLGIGLVVGFIALSIITPIYNITGNISR</sequence>
<comment type="subcellular location">
    <subcellularLocation>
        <location evidence="1">Cell inner membrane</location>
        <topology evidence="1">Multi-pass membrane protein</topology>
    </subcellularLocation>
</comment>
<feature type="transmembrane region" description="Helical" evidence="8">
    <location>
        <begin position="135"/>
        <end position="157"/>
    </location>
</feature>
<evidence type="ECO:0000313" key="11">
    <source>
        <dbReference type="Proteomes" id="UP000177982"/>
    </source>
</evidence>
<accession>A0A1G2L0W3</accession>
<dbReference type="Proteomes" id="UP000177982">
    <property type="component" value="Unassembled WGS sequence"/>
</dbReference>
<dbReference type="AlphaFoldDB" id="A0A1G2L0W3"/>
<comment type="caution">
    <text evidence="10">The sequence shown here is derived from an EMBL/GenBank/DDBJ whole genome shotgun (WGS) entry which is preliminary data.</text>
</comment>
<keyword evidence="4" id="KW-0997">Cell inner membrane</keyword>
<protein>
    <recommendedName>
        <fullName evidence="9">Type II secretion system protein GspF domain-containing protein</fullName>
    </recommendedName>
</protein>
<evidence type="ECO:0000256" key="4">
    <source>
        <dbReference type="ARBA" id="ARBA00022519"/>
    </source>
</evidence>
<keyword evidence="6 8" id="KW-1133">Transmembrane helix</keyword>
<evidence type="ECO:0000256" key="2">
    <source>
        <dbReference type="ARBA" id="ARBA00005745"/>
    </source>
</evidence>
<dbReference type="InterPro" id="IPR042094">
    <property type="entry name" value="T2SS_GspF_sf"/>
</dbReference>
<dbReference type="PANTHER" id="PTHR30012">
    <property type="entry name" value="GENERAL SECRETION PATHWAY PROTEIN"/>
    <property type="match status" value="1"/>
</dbReference>
<name>A0A1G2L0W3_9BACT</name>
<dbReference type="Pfam" id="PF00482">
    <property type="entry name" value="T2SSF"/>
    <property type="match status" value="2"/>
</dbReference>
<dbReference type="InterPro" id="IPR018076">
    <property type="entry name" value="T2SS_GspF_dom"/>
</dbReference>
<evidence type="ECO:0000256" key="8">
    <source>
        <dbReference type="SAM" id="Phobius"/>
    </source>
</evidence>